<evidence type="ECO:0000313" key="3">
    <source>
        <dbReference type="Proteomes" id="UP001281003"/>
    </source>
</evidence>
<reference evidence="2" key="2">
    <citation type="submission" date="2023-07" db="EMBL/GenBank/DDBJ databases">
        <authorList>
            <consortium name="Lawrence Berkeley National Laboratory"/>
            <person name="Haridas S."/>
            <person name="Hensen N."/>
            <person name="Bonometti L."/>
            <person name="Westerberg I."/>
            <person name="Brannstrom I.O."/>
            <person name="Guillou S."/>
            <person name="Cros-Aarteil S."/>
            <person name="Calhoun S."/>
            <person name="Kuo A."/>
            <person name="Mondo S."/>
            <person name="Pangilinan J."/>
            <person name="Riley R."/>
            <person name="LaButti K."/>
            <person name="Andreopoulos B."/>
            <person name="Lipzen A."/>
            <person name="Chen C."/>
            <person name="Yanf M."/>
            <person name="Daum C."/>
            <person name="Ng V."/>
            <person name="Clum A."/>
            <person name="Steindorff A."/>
            <person name="Ohm R."/>
            <person name="Martin F."/>
            <person name="Silar P."/>
            <person name="Natvig D."/>
            <person name="Lalanne C."/>
            <person name="Gautier V."/>
            <person name="Ament-velasquez S.L."/>
            <person name="Kruys A."/>
            <person name="Hutchinson M.I."/>
            <person name="Powell A.J."/>
            <person name="Barry K."/>
            <person name="Miller A.N."/>
            <person name="Grigoriev I.V."/>
            <person name="Debuchy R."/>
            <person name="Gladieux P."/>
            <person name="Thoren M.H."/>
            <person name="Johannesson H."/>
        </authorList>
    </citation>
    <scope>NUCLEOTIDE SEQUENCE</scope>
    <source>
        <strain evidence="2">FGSC 1904</strain>
    </source>
</reference>
<protein>
    <submittedName>
        <fullName evidence="2">Uncharacterized protein</fullName>
    </submittedName>
</protein>
<name>A0AAE0PNE6_SORBR</name>
<feature type="transmembrane region" description="Helical" evidence="1">
    <location>
        <begin position="55"/>
        <end position="81"/>
    </location>
</feature>
<dbReference type="AlphaFoldDB" id="A0AAE0PNE6"/>
<gene>
    <name evidence="2" type="ORF">B0T20DRAFT_16693</name>
</gene>
<comment type="caution">
    <text evidence="2">The sequence shown here is derived from an EMBL/GenBank/DDBJ whole genome shotgun (WGS) entry which is preliminary data.</text>
</comment>
<evidence type="ECO:0000256" key="1">
    <source>
        <dbReference type="SAM" id="Phobius"/>
    </source>
</evidence>
<keyword evidence="3" id="KW-1185">Reference proteome</keyword>
<evidence type="ECO:0000313" key="2">
    <source>
        <dbReference type="EMBL" id="KAK3403084.1"/>
    </source>
</evidence>
<reference evidence="2" key="1">
    <citation type="journal article" date="2023" name="Mol. Phylogenet. Evol.">
        <title>Genome-scale phylogeny and comparative genomics of the fungal order Sordariales.</title>
        <authorList>
            <person name="Hensen N."/>
            <person name="Bonometti L."/>
            <person name="Westerberg I."/>
            <person name="Brannstrom I.O."/>
            <person name="Guillou S."/>
            <person name="Cros-Aarteil S."/>
            <person name="Calhoun S."/>
            <person name="Haridas S."/>
            <person name="Kuo A."/>
            <person name="Mondo S."/>
            <person name="Pangilinan J."/>
            <person name="Riley R."/>
            <person name="LaButti K."/>
            <person name="Andreopoulos B."/>
            <person name="Lipzen A."/>
            <person name="Chen C."/>
            <person name="Yan M."/>
            <person name="Daum C."/>
            <person name="Ng V."/>
            <person name="Clum A."/>
            <person name="Steindorff A."/>
            <person name="Ohm R.A."/>
            <person name="Martin F."/>
            <person name="Silar P."/>
            <person name="Natvig D.O."/>
            <person name="Lalanne C."/>
            <person name="Gautier V."/>
            <person name="Ament-Velasquez S.L."/>
            <person name="Kruys A."/>
            <person name="Hutchinson M.I."/>
            <person name="Powell A.J."/>
            <person name="Barry K."/>
            <person name="Miller A.N."/>
            <person name="Grigoriev I.V."/>
            <person name="Debuchy R."/>
            <person name="Gladieux P."/>
            <person name="Hiltunen Thoren M."/>
            <person name="Johannesson H."/>
        </authorList>
    </citation>
    <scope>NUCLEOTIDE SEQUENCE</scope>
    <source>
        <strain evidence="2">FGSC 1904</strain>
    </source>
</reference>
<sequence length="131" mass="14808">MLPYSLSFSGGGVVVLLGATHSIPFNTNNAAPRQQQHSALSQCVFACRRHSNNILLVYIVSLSSLVFGTITTTLIFFFFFFTIQYVLCLRWCQQEDFRHSLLATTCCIRNYNNDHPLTIPLYGNLLVTKPE</sequence>
<accession>A0AAE0PNE6</accession>
<keyword evidence="1" id="KW-0812">Transmembrane</keyword>
<proteinExistence type="predicted"/>
<keyword evidence="1" id="KW-1133">Transmembrane helix</keyword>
<dbReference type="EMBL" id="JAUTDP010000001">
    <property type="protein sequence ID" value="KAK3403084.1"/>
    <property type="molecule type" value="Genomic_DNA"/>
</dbReference>
<keyword evidence="1" id="KW-0472">Membrane</keyword>
<dbReference type="Proteomes" id="UP001281003">
    <property type="component" value="Unassembled WGS sequence"/>
</dbReference>
<organism evidence="2 3">
    <name type="scientific">Sordaria brevicollis</name>
    <dbReference type="NCBI Taxonomy" id="83679"/>
    <lineage>
        <taxon>Eukaryota</taxon>
        <taxon>Fungi</taxon>
        <taxon>Dikarya</taxon>
        <taxon>Ascomycota</taxon>
        <taxon>Pezizomycotina</taxon>
        <taxon>Sordariomycetes</taxon>
        <taxon>Sordariomycetidae</taxon>
        <taxon>Sordariales</taxon>
        <taxon>Sordariaceae</taxon>
        <taxon>Sordaria</taxon>
    </lineage>
</organism>